<dbReference type="PANTHER" id="PTHR14226:SF57">
    <property type="entry name" value="BLR7027 PROTEIN"/>
    <property type="match status" value="1"/>
</dbReference>
<evidence type="ECO:0000256" key="4">
    <source>
        <dbReference type="PROSITE-ProRule" id="PRU01161"/>
    </source>
</evidence>
<evidence type="ECO:0000256" key="5">
    <source>
        <dbReference type="SAM" id="MobiDB-lite"/>
    </source>
</evidence>
<dbReference type="PROSITE" id="PS51635">
    <property type="entry name" value="PNPLA"/>
    <property type="match status" value="1"/>
</dbReference>
<feature type="active site" description="Proton acceptor" evidence="4">
    <location>
        <position position="163"/>
    </location>
</feature>
<dbReference type="PANTHER" id="PTHR14226">
    <property type="entry name" value="NEUROPATHY TARGET ESTERASE/SWISS CHEESE D.MELANOGASTER"/>
    <property type="match status" value="1"/>
</dbReference>
<dbReference type="Gene3D" id="3.40.1090.10">
    <property type="entry name" value="Cytosolic phospholipase A2 catalytic domain"/>
    <property type="match status" value="2"/>
</dbReference>
<protein>
    <submittedName>
        <fullName evidence="7">Patatin-like phospholipase family protein</fullName>
    </submittedName>
</protein>
<sequence>MPTAFVLAGGASLGAIEAGMVEALYEREITPDYLVGASAGALNAAFLGGREPTVATAHELQTIWRGLRREQVFPRHLRILIGGAIGRRNHFFPNDGLAALISEKLAHGRLEEMPIATGVVVCDLLSGEEHLLESGPVLDATLASSAIPGVFPPVSINGRPAVDGGVANNTPITHAIARGCDRIYVLPTGVSLELSAPPKAAIAMFVQAAAMLLHQRLRFEIEALRDQAELIVLPPPWPLDVLPTDFTRADELITRARDDARKALASAHPDEASTDEALRRMTPDD</sequence>
<evidence type="ECO:0000259" key="6">
    <source>
        <dbReference type="PROSITE" id="PS51635"/>
    </source>
</evidence>
<keyword evidence="2 4" id="KW-0442">Lipid degradation</keyword>
<evidence type="ECO:0000256" key="2">
    <source>
        <dbReference type="ARBA" id="ARBA00022963"/>
    </source>
</evidence>
<feature type="short sequence motif" description="GXSXG" evidence="4">
    <location>
        <begin position="36"/>
        <end position="40"/>
    </location>
</feature>
<gene>
    <name evidence="7" type="ORF">LRS13_00615</name>
</gene>
<feature type="region of interest" description="Disordered" evidence="5">
    <location>
        <begin position="263"/>
        <end position="285"/>
    </location>
</feature>
<dbReference type="Pfam" id="PF01734">
    <property type="entry name" value="Patatin"/>
    <property type="match status" value="1"/>
</dbReference>
<dbReference type="InterPro" id="IPR050301">
    <property type="entry name" value="NTE"/>
</dbReference>
<dbReference type="InterPro" id="IPR016035">
    <property type="entry name" value="Acyl_Trfase/lysoPLipase"/>
</dbReference>
<keyword evidence="1 4" id="KW-0378">Hydrolase</keyword>
<dbReference type="Proteomes" id="UP001058860">
    <property type="component" value="Chromosome"/>
</dbReference>
<feature type="domain" description="PNPLA" evidence="6">
    <location>
        <begin position="5"/>
        <end position="176"/>
    </location>
</feature>
<evidence type="ECO:0000256" key="1">
    <source>
        <dbReference type="ARBA" id="ARBA00022801"/>
    </source>
</evidence>
<evidence type="ECO:0000313" key="8">
    <source>
        <dbReference type="Proteomes" id="UP001058860"/>
    </source>
</evidence>
<evidence type="ECO:0000313" key="7">
    <source>
        <dbReference type="EMBL" id="UUY04065.1"/>
    </source>
</evidence>
<evidence type="ECO:0000256" key="3">
    <source>
        <dbReference type="ARBA" id="ARBA00023098"/>
    </source>
</evidence>
<feature type="active site" description="Nucleophile" evidence="4">
    <location>
        <position position="38"/>
    </location>
</feature>
<dbReference type="InterPro" id="IPR002641">
    <property type="entry name" value="PNPLA_dom"/>
</dbReference>
<dbReference type="RefSeq" id="WP_353864559.1">
    <property type="nucleotide sequence ID" value="NZ_CP088295.1"/>
</dbReference>
<dbReference type="SUPFAM" id="SSF52151">
    <property type="entry name" value="FabD/lysophospholipase-like"/>
    <property type="match status" value="1"/>
</dbReference>
<keyword evidence="8" id="KW-1185">Reference proteome</keyword>
<dbReference type="EMBL" id="CP088295">
    <property type="protein sequence ID" value="UUY04065.1"/>
    <property type="molecule type" value="Genomic_DNA"/>
</dbReference>
<keyword evidence="3 4" id="KW-0443">Lipid metabolism</keyword>
<comment type="caution">
    <text evidence="4">Lacks conserved residue(s) required for the propagation of feature annotation.</text>
</comment>
<feature type="short sequence motif" description="DGA/G" evidence="4">
    <location>
        <begin position="163"/>
        <end position="165"/>
    </location>
</feature>
<accession>A0ABY5PHD6</accession>
<name>A0ABY5PHD6_9ACTN</name>
<reference evidence="8" key="1">
    <citation type="submission" date="2021-11" db="EMBL/GenBank/DDBJ databases">
        <title>Cultivation dependent microbiological survey of springs from the worlds oldest radium mine currently devoted to the extraction of radon-saturated water.</title>
        <authorList>
            <person name="Kapinusova G."/>
            <person name="Smrhova T."/>
            <person name="Strejcek M."/>
            <person name="Suman J."/>
            <person name="Jani K."/>
            <person name="Pajer P."/>
            <person name="Uhlik O."/>
        </authorList>
    </citation>
    <scope>NUCLEOTIDE SEQUENCE [LARGE SCALE GENOMIC DNA]</scope>
    <source>
        <strain evidence="8">J379</strain>
    </source>
</reference>
<organism evidence="7 8">
    <name type="scientific">Svornostia abyssi</name>
    <dbReference type="NCBI Taxonomy" id="2898438"/>
    <lineage>
        <taxon>Bacteria</taxon>
        <taxon>Bacillati</taxon>
        <taxon>Actinomycetota</taxon>
        <taxon>Thermoleophilia</taxon>
        <taxon>Solirubrobacterales</taxon>
        <taxon>Baekduiaceae</taxon>
        <taxon>Svornostia</taxon>
    </lineage>
</organism>
<proteinExistence type="predicted"/>